<accession>A1ZJS1</accession>
<evidence type="ECO:0000313" key="2">
    <source>
        <dbReference type="Proteomes" id="UP000004095"/>
    </source>
</evidence>
<dbReference type="Proteomes" id="UP000004095">
    <property type="component" value="Unassembled WGS sequence"/>
</dbReference>
<reference evidence="1 2" key="1">
    <citation type="submission" date="2007-01" db="EMBL/GenBank/DDBJ databases">
        <authorList>
            <person name="Haygood M."/>
            <person name="Podell S."/>
            <person name="Anderson C."/>
            <person name="Hopkinson B."/>
            <person name="Roe K."/>
            <person name="Barbeau K."/>
            <person name="Gaasterland T."/>
            <person name="Ferriera S."/>
            <person name="Johnson J."/>
            <person name="Kravitz S."/>
            <person name="Beeson K."/>
            <person name="Sutton G."/>
            <person name="Rogers Y.-H."/>
            <person name="Friedman R."/>
            <person name="Frazier M."/>
            <person name="Venter J.C."/>
        </authorList>
    </citation>
    <scope>NUCLEOTIDE SEQUENCE [LARGE SCALE GENOMIC DNA]</scope>
    <source>
        <strain evidence="1 2">ATCC 23134</strain>
    </source>
</reference>
<organism evidence="1 2">
    <name type="scientific">Microscilla marina ATCC 23134</name>
    <dbReference type="NCBI Taxonomy" id="313606"/>
    <lineage>
        <taxon>Bacteria</taxon>
        <taxon>Pseudomonadati</taxon>
        <taxon>Bacteroidota</taxon>
        <taxon>Cytophagia</taxon>
        <taxon>Cytophagales</taxon>
        <taxon>Microscillaceae</taxon>
        <taxon>Microscilla</taxon>
    </lineage>
</organism>
<evidence type="ECO:0000313" key="1">
    <source>
        <dbReference type="EMBL" id="EAY29374.1"/>
    </source>
</evidence>
<gene>
    <name evidence="1" type="ORF">M23134_01430</name>
</gene>
<keyword evidence="2" id="KW-1185">Reference proteome</keyword>
<proteinExistence type="predicted"/>
<dbReference type="AlphaFoldDB" id="A1ZJS1"/>
<name>A1ZJS1_MICM2</name>
<sequence length="61" mass="7133">MHTTSAQNTVFIWDFSKPKKYIYRYTKTTTQKKHPFFSGDDLDKTVSQTIQAQLVLSQGYI</sequence>
<dbReference type="EMBL" id="AAWS01000011">
    <property type="protein sequence ID" value="EAY29374.1"/>
    <property type="molecule type" value="Genomic_DNA"/>
</dbReference>
<comment type="caution">
    <text evidence="1">The sequence shown here is derived from an EMBL/GenBank/DDBJ whole genome shotgun (WGS) entry which is preliminary data.</text>
</comment>
<protein>
    <submittedName>
        <fullName evidence="1">Uncharacterized protein</fullName>
    </submittedName>
</protein>